<evidence type="ECO:0000313" key="3">
    <source>
        <dbReference type="EMBL" id="KTB02184.1"/>
    </source>
</evidence>
<feature type="compositionally biased region" description="Polar residues" evidence="1">
    <location>
        <begin position="808"/>
        <end position="827"/>
    </location>
</feature>
<feature type="region of interest" description="Disordered" evidence="1">
    <location>
        <begin position="228"/>
        <end position="274"/>
    </location>
</feature>
<dbReference type="PANTHER" id="PTHR28051:SF1">
    <property type="entry name" value="PROTEIN MTL1-RELATED"/>
    <property type="match status" value="1"/>
</dbReference>
<feature type="compositionally biased region" description="Low complexity" evidence="1">
    <location>
        <begin position="512"/>
        <end position="525"/>
    </location>
</feature>
<dbReference type="PANTHER" id="PTHR28051">
    <property type="entry name" value="PROTEIN MTL1-RELATED"/>
    <property type="match status" value="1"/>
</dbReference>
<name>A0A0W0CS44_CANGB</name>
<evidence type="ECO:0000313" key="4">
    <source>
        <dbReference type="Proteomes" id="UP000054886"/>
    </source>
</evidence>
<dbReference type="Proteomes" id="UP000054886">
    <property type="component" value="Unassembled WGS sequence"/>
</dbReference>
<dbReference type="GO" id="GO:0042149">
    <property type="term" value="P:cellular response to glucose starvation"/>
    <property type="evidence" value="ECO:0007669"/>
    <property type="project" value="EnsemblFungi"/>
</dbReference>
<feature type="compositionally biased region" description="Basic residues" evidence="1">
    <location>
        <begin position="262"/>
        <end position="274"/>
    </location>
</feature>
<evidence type="ECO:0000259" key="2">
    <source>
        <dbReference type="Pfam" id="PF08550"/>
    </source>
</evidence>
<feature type="region of interest" description="Disordered" evidence="1">
    <location>
        <begin position="1"/>
        <end position="109"/>
    </location>
</feature>
<feature type="compositionally biased region" description="Polar residues" evidence="1">
    <location>
        <begin position="378"/>
        <end position="394"/>
    </location>
</feature>
<feature type="compositionally biased region" description="Acidic residues" evidence="1">
    <location>
        <begin position="735"/>
        <end position="752"/>
    </location>
</feature>
<comment type="caution">
    <text evidence="3">The sequence shown here is derived from an EMBL/GenBank/DDBJ whole genome shotgun (WGS) entry which is preliminary data.</text>
</comment>
<dbReference type="VEuPathDB" id="FungiDB:CAGL0K11814g"/>
<feature type="compositionally biased region" description="Polar residues" evidence="1">
    <location>
        <begin position="857"/>
        <end position="869"/>
    </location>
</feature>
<evidence type="ECO:0000256" key="1">
    <source>
        <dbReference type="SAM" id="MobiDB-lite"/>
    </source>
</evidence>
<gene>
    <name evidence="3" type="ORF">AO440_003748</name>
</gene>
<feature type="compositionally biased region" description="Low complexity" evidence="1">
    <location>
        <begin position="842"/>
        <end position="851"/>
    </location>
</feature>
<feature type="region of interest" description="Disordered" evidence="1">
    <location>
        <begin position="649"/>
        <end position="882"/>
    </location>
</feature>
<organism evidence="3 4">
    <name type="scientific">Candida glabrata</name>
    <name type="common">Yeast</name>
    <name type="synonym">Torulopsis glabrata</name>
    <dbReference type="NCBI Taxonomy" id="5478"/>
    <lineage>
        <taxon>Eukaryota</taxon>
        <taxon>Fungi</taxon>
        <taxon>Dikarya</taxon>
        <taxon>Ascomycota</taxon>
        <taxon>Saccharomycotina</taxon>
        <taxon>Saccharomycetes</taxon>
        <taxon>Saccharomycetales</taxon>
        <taxon>Saccharomycetaceae</taxon>
        <taxon>Nakaseomyces</taxon>
    </lineage>
</organism>
<dbReference type="Pfam" id="PF08550">
    <property type="entry name" value="GATA_AreA"/>
    <property type="match status" value="1"/>
</dbReference>
<feature type="compositionally biased region" description="Polar residues" evidence="1">
    <location>
        <begin position="704"/>
        <end position="733"/>
    </location>
</feature>
<feature type="compositionally biased region" description="Basic and acidic residues" evidence="1">
    <location>
        <begin position="999"/>
        <end position="1008"/>
    </location>
</feature>
<feature type="compositionally biased region" description="Low complexity" evidence="1">
    <location>
        <begin position="936"/>
        <end position="947"/>
    </location>
</feature>
<dbReference type="InterPro" id="IPR013860">
    <property type="entry name" value="AreA_GATA"/>
</dbReference>
<protein>
    <submittedName>
        <fullName evidence="3">Resistance to glucose repression protein 1</fullName>
    </submittedName>
</protein>
<feature type="compositionally biased region" description="Basic and acidic residues" evidence="1">
    <location>
        <begin position="72"/>
        <end position="96"/>
    </location>
</feature>
<dbReference type="VEuPathDB" id="FungiDB:GWK60_K11583"/>
<feature type="region of interest" description="Disordered" evidence="1">
    <location>
        <begin position="426"/>
        <end position="445"/>
    </location>
</feature>
<proteinExistence type="predicted"/>
<dbReference type="VEuPathDB" id="FungiDB:B1J91_K11814g"/>
<feature type="compositionally biased region" description="Polar residues" evidence="1">
    <location>
        <begin position="1"/>
        <end position="15"/>
    </location>
</feature>
<feature type="domain" description="Nitrogen regulatory protein areA GATA-like" evidence="2">
    <location>
        <begin position="163"/>
        <end position="194"/>
    </location>
</feature>
<feature type="region of interest" description="Disordered" evidence="1">
    <location>
        <begin position="333"/>
        <end position="394"/>
    </location>
</feature>
<dbReference type="GO" id="GO:0006986">
    <property type="term" value="P:response to unfolded protein"/>
    <property type="evidence" value="ECO:0007669"/>
    <property type="project" value="EnsemblFungi"/>
</dbReference>
<feature type="compositionally biased region" description="Low complexity" evidence="1">
    <location>
        <begin position="684"/>
        <end position="702"/>
    </location>
</feature>
<feature type="region of interest" description="Disordered" evidence="1">
    <location>
        <begin position="929"/>
        <end position="1008"/>
    </location>
</feature>
<feature type="compositionally biased region" description="Basic and acidic residues" evidence="1">
    <location>
        <begin position="498"/>
        <end position="511"/>
    </location>
</feature>
<dbReference type="InterPro" id="IPR052292">
    <property type="entry name" value="Glucose_repression_reg"/>
</dbReference>
<dbReference type="GO" id="GO:0000164">
    <property type="term" value="C:protein phosphatase type 1 complex"/>
    <property type="evidence" value="ECO:0007669"/>
    <property type="project" value="EnsemblFungi"/>
</dbReference>
<feature type="compositionally biased region" description="Polar residues" evidence="1">
    <location>
        <begin position="948"/>
        <end position="966"/>
    </location>
</feature>
<feature type="compositionally biased region" description="Polar residues" evidence="1">
    <location>
        <begin position="977"/>
        <end position="989"/>
    </location>
</feature>
<feature type="region of interest" description="Disordered" evidence="1">
    <location>
        <begin position="460"/>
        <end position="533"/>
    </location>
</feature>
<dbReference type="GO" id="GO:0007039">
    <property type="term" value="P:protein catabolic process in the vacuole"/>
    <property type="evidence" value="ECO:0007669"/>
    <property type="project" value="EnsemblFungi"/>
</dbReference>
<reference evidence="3 4" key="1">
    <citation type="submission" date="2015-10" db="EMBL/GenBank/DDBJ databases">
        <title>Draft genomes sequences of Candida glabrata isolates 1A, 1B, 2A, 2B, 3A and 3B.</title>
        <authorList>
            <person name="Haavelsrud O.E."/>
            <person name="Gaustad P."/>
        </authorList>
    </citation>
    <scope>NUCLEOTIDE SEQUENCE [LARGE SCALE GENOMIC DNA]</scope>
    <source>
        <strain evidence="3">910700640</strain>
    </source>
</reference>
<feature type="compositionally biased region" description="Polar residues" evidence="1">
    <location>
        <begin position="762"/>
        <end position="772"/>
    </location>
</feature>
<feature type="compositionally biased region" description="Basic and acidic residues" evidence="1">
    <location>
        <begin position="235"/>
        <end position="248"/>
    </location>
</feature>
<feature type="compositionally biased region" description="Low complexity" evidence="1">
    <location>
        <begin position="471"/>
        <end position="493"/>
    </location>
</feature>
<feature type="compositionally biased region" description="Polar residues" evidence="1">
    <location>
        <begin position="352"/>
        <end position="367"/>
    </location>
</feature>
<sequence length="1008" mass="111542">MSTNLADYFKNQNASSDKKEDSNKKQLPYNDYDDMGPSVSMAVEAENEDDFKKSTFNLKRTRSMGLLDDFIDPTKKPSEKSSDDEADSKLVDDEPASHGTESYYNEDISHYDHLHEQSASVSPPPADNDNYFIPQDDNDVVVEPERHVDYLSHQWKESEISNSWKYIILKKKKRDVDLVNAARLENASWRTWAKARNHLKTVSPEILNWSKDSDVTWLYGPIVRDQHKNKKNKRKENGDIETDSEHEISIGYGSDDETSKRIPSKGKRSVTPKPILKKRSVTEIIEENAQWKLNEARKHINDMKHASVVMDPNGLKDVHDDYDALAARVNAQYYTTPRSRPGSGAPSRENSESNLHNPPRSSSTTPNYAVADSKSFHSDTPINEQSSVKSGSLVTPIQSPNAVASPAQDIVAPQAKQPLSSILSSKYSEKGTGQEQKKSAPSRHIHFNDRVEQCMALRYPSSDSEVDSDYESNSNNLHQTSSVSPSSAPSNNNIRFVRKGEKGQRNQESKIPESPISDDSVSSPSDDNEDEEDYGGLFINARFSRRSDSTVHSPVTDNSSIGSSVTSRTGVRPIIKLLPATTLNYGSDDESETSDIYNYGNAVSHNVNTSRGYDYIYDYNSVYTGDTSSFLPLDHCDIVDVPEGIGLDTSITESDHTGYDINSPLDKRTNIMIPSPTDTPPFLSKASKSPSSYNSSSDSGKSTPLRQNFLSNENHGYSSSDSEQQFIEDSQLNSSDEDEDSEDSDEDDESDDGLTLKRTVTLGKSGTSTSIKDLNMPNEHNADFIPPVKTRSFITGETIDDATREKNNFISNSSSPGIPLKRNQSSKSFIFNSDSNDEDSSDNTSDSASFFGIETPQPVNHQTNATAKSVSGHKNVIPPSNVGPISSIEVSKNFKIPSNTAPDVASSDVAIKGSFSPRYNSVKSVINKEGILSDKSNSPSPQQSSTNIMSKNNFSHSGTGQSFSDNENPDTNKDLSNESLQKMMQSAKNAASKYLNSWKRPENRREDK</sequence>
<accession>A0A0W0CS44</accession>
<dbReference type="AlphaFoldDB" id="A0A0W0CS44"/>
<dbReference type="VEuPathDB" id="FungiDB:GVI51_K11649"/>
<dbReference type="EMBL" id="LLZZ01000126">
    <property type="protein sequence ID" value="KTB02184.1"/>
    <property type="molecule type" value="Genomic_DNA"/>
</dbReference>
<dbReference type="GO" id="GO:0005773">
    <property type="term" value="C:vacuole"/>
    <property type="evidence" value="ECO:0007669"/>
    <property type="project" value="GOC"/>
</dbReference>